<evidence type="ECO:0000313" key="3">
    <source>
        <dbReference type="Proteomes" id="UP000789375"/>
    </source>
</evidence>
<keyword evidence="1" id="KW-1133">Transmembrane helix</keyword>
<feature type="transmembrane region" description="Helical" evidence="1">
    <location>
        <begin position="12"/>
        <end position="35"/>
    </location>
</feature>
<gene>
    <name evidence="2" type="ORF">FMOSSE_LOCUS16373</name>
</gene>
<evidence type="ECO:0000313" key="2">
    <source>
        <dbReference type="EMBL" id="CAG8745400.1"/>
    </source>
</evidence>
<name>A0A9N9IP08_FUNMO</name>
<sequence>VAEDYFDRISSALLYGVRLSILEGFYALLTGFYLGVDSTSISVGLMTRVLRFISLFDSDVLVISLCHVLAFFLSVVYGRDLSSAYTSDVSSSSSSSVKTSIKLIFLNFILEDLSDKHSLE</sequence>
<comment type="caution">
    <text evidence="2">The sequence shown here is derived from an EMBL/GenBank/DDBJ whole genome shotgun (WGS) entry which is preliminary data.</text>
</comment>
<proteinExistence type="predicted"/>
<keyword evidence="1" id="KW-0812">Transmembrane</keyword>
<dbReference type="Proteomes" id="UP000789375">
    <property type="component" value="Unassembled WGS sequence"/>
</dbReference>
<feature type="transmembrane region" description="Helical" evidence="1">
    <location>
        <begin position="55"/>
        <end position="77"/>
    </location>
</feature>
<keyword evidence="3" id="KW-1185">Reference proteome</keyword>
<evidence type="ECO:0000256" key="1">
    <source>
        <dbReference type="SAM" id="Phobius"/>
    </source>
</evidence>
<dbReference type="AlphaFoldDB" id="A0A9N9IP08"/>
<protein>
    <submittedName>
        <fullName evidence="2">2877_t:CDS:1</fullName>
    </submittedName>
</protein>
<feature type="non-terminal residue" evidence="2">
    <location>
        <position position="1"/>
    </location>
</feature>
<keyword evidence="1" id="KW-0472">Membrane</keyword>
<organism evidence="2 3">
    <name type="scientific">Funneliformis mosseae</name>
    <name type="common">Endomycorrhizal fungus</name>
    <name type="synonym">Glomus mosseae</name>
    <dbReference type="NCBI Taxonomy" id="27381"/>
    <lineage>
        <taxon>Eukaryota</taxon>
        <taxon>Fungi</taxon>
        <taxon>Fungi incertae sedis</taxon>
        <taxon>Mucoromycota</taxon>
        <taxon>Glomeromycotina</taxon>
        <taxon>Glomeromycetes</taxon>
        <taxon>Glomerales</taxon>
        <taxon>Glomeraceae</taxon>
        <taxon>Funneliformis</taxon>
    </lineage>
</organism>
<accession>A0A9N9IP08</accession>
<reference evidence="2" key="1">
    <citation type="submission" date="2021-06" db="EMBL/GenBank/DDBJ databases">
        <authorList>
            <person name="Kallberg Y."/>
            <person name="Tangrot J."/>
            <person name="Rosling A."/>
        </authorList>
    </citation>
    <scope>NUCLEOTIDE SEQUENCE</scope>
    <source>
        <strain evidence="2">87-6 pot B 2015</strain>
    </source>
</reference>
<dbReference type="EMBL" id="CAJVPP010022577">
    <property type="protein sequence ID" value="CAG8745400.1"/>
    <property type="molecule type" value="Genomic_DNA"/>
</dbReference>